<evidence type="ECO:0000313" key="6">
    <source>
        <dbReference type="EMBL" id="MFC2969781.1"/>
    </source>
</evidence>
<dbReference type="Proteomes" id="UP001595443">
    <property type="component" value="Unassembled WGS sequence"/>
</dbReference>
<dbReference type="InterPro" id="IPR036388">
    <property type="entry name" value="WH-like_DNA-bd_sf"/>
</dbReference>
<dbReference type="EMBL" id="JBHRSK010000015">
    <property type="protein sequence ID" value="MFC2969781.1"/>
    <property type="molecule type" value="Genomic_DNA"/>
</dbReference>
<dbReference type="PROSITE" id="PS50931">
    <property type="entry name" value="HTH_LYSR"/>
    <property type="match status" value="1"/>
</dbReference>
<dbReference type="SUPFAM" id="SSF53850">
    <property type="entry name" value="Periplasmic binding protein-like II"/>
    <property type="match status" value="1"/>
</dbReference>
<comment type="similarity">
    <text evidence="1">Belongs to the LysR transcriptional regulatory family.</text>
</comment>
<evidence type="ECO:0000313" key="7">
    <source>
        <dbReference type="Proteomes" id="UP001595443"/>
    </source>
</evidence>
<evidence type="ECO:0000256" key="1">
    <source>
        <dbReference type="ARBA" id="ARBA00009437"/>
    </source>
</evidence>
<evidence type="ECO:0000259" key="5">
    <source>
        <dbReference type="PROSITE" id="PS50931"/>
    </source>
</evidence>
<name>A0ABV7AK45_9RHOB</name>
<keyword evidence="7" id="KW-1185">Reference proteome</keyword>
<dbReference type="InterPro" id="IPR036390">
    <property type="entry name" value="WH_DNA-bd_sf"/>
</dbReference>
<comment type="caution">
    <text evidence="6">The sequence shown here is derived from an EMBL/GenBank/DDBJ whole genome shotgun (WGS) entry which is preliminary data.</text>
</comment>
<protein>
    <submittedName>
        <fullName evidence="6">LysR family transcriptional regulator</fullName>
    </submittedName>
</protein>
<proteinExistence type="inferred from homology"/>
<dbReference type="Pfam" id="PF03466">
    <property type="entry name" value="LysR_substrate"/>
    <property type="match status" value="1"/>
</dbReference>
<feature type="domain" description="HTH lysR-type" evidence="5">
    <location>
        <begin position="8"/>
        <end position="65"/>
    </location>
</feature>
<dbReference type="InterPro" id="IPR005119">
    <property type="entry name" value="LysR_subst-bd"/>
</dbReference>
<dbReference type="PANTHER" id="PTHR30537">
    <property type="entry name" value="HTH-TYPE TRANSCRIPTIONAL REGULATOR"/>
    <property type="match status" value="1"/>
</dbReference>
<gene>
    <name evidence="6" type="ORF">ACFOES_16910</name>
</gene>
<dbReference type="Gene3D" id="1.10.10.10">
    <property type="entry name" value="Winged helix-like DNA-binding domain superfamily/Winged helix DNA-binding domain"/>
    <property type="match status" value="1"/>
</dbReference>
<dbReference type="Pfam" id="PF00126">
    <property type="entry name" value="HTH_1"/>
    <property type="match status" value="1"/>
</dbReference>
<sequence length="294" mass="32081">MDWRSVTFDWNRVRAFLVTAEEGSLSAAARALGLAQPTLGRQVDALEQELGVALFERVGRGLRLTPAGHELVAHARAMGDAAGRLSLAAAGQSEAIAGEVSISTSDAYAAMLLPPILQRLHAAEPRIRIEVIAANDPADLLRREADIAIRNFRPEEPDLIARKLREAGARLYGTPDYLDSLGPLREPADLGRASFIGIEGAGMLMARLNQFGLGLTEAHFPFRCASYPAMWALVKQGLGLGILDDRLGDADPAVRRALPEFVPVTFPVWLVAHRDIHRSRRLRVVFDFLAEALR</sequence>
<organism evidence="6 7">
    <name type="scientific">Acidimangrovimonas pyrenivorans</name>
    <dbReference type="NCBI Taxonomy" id="2030798"/>
    <lineage>
        <taxon>Bacteria</taxon>
        <taxon>Pseudomonadati</taxon>
        <taxon>Pseudomonadota</taxon>
        <taxon>Alphaproteobacteria</taxon>
        <taxon>Rhodobacterales</taxon>
        <taxon>Paracoccaceae</taxon>
        <taxon>Acidimangrovimonas</taxon>
    </lineage>
</organism>
<evidence type="ECO:0000256" key="3">
    <source>
        <dbReference type="ARBA" id="ARBA00023125"/>
    </source>
</evidence>
<dbReference type="InterPro" id="IPR058163">
    <property type="entry name" value="LysR-type_TF_proteobact-type"/>
</dbReference>
<evidence type="ECO:0000256" key="4">
    <source>
        <dbReference type="ARBA" id="ARBA00023163"/>
    </source>
</evidence>
<dbReference type="PRINTS" id="PR00039">
    <property type="entry name" value="HTHLYSR"/>
</dbReference>
<keyword evidence="3" id="KW-0238">DNA-binding</keyword>
<keyword evidence="4" id="KW-0804">Transcription</keyword>
<accession>A0ABV7AK45</accession>
<evidence type="ECO:0000256" key="2">
    <source>
        <dbReference type="ARBA" id="ARBA00023015"/>
    </source>
</evidence>
<keyword evidence="2" id="KW-0805">Transcription regulation</keyword>
<reference evidence="7" key="1">
    <citation type="journal article" date="2019" name="Int. J. Syst. Evol. Microbiol.">
        <title>The Global Catalogue of Microorganisms (GCM) 10K type strain sequencing project: providing services to taxonomists for standard genome sequencing and annotation.</title>
        <authorList>
            <consortium name="The Broad Institute Genomics Platform"/>
            <consortium name="The Broad Institute Genome Sequencing Center for Infectious Disease"/>
            <person name="Wu L."/>
            <person name="Ma J."/>
        </authorList>
    </citation>
    <scope>NUCLEOTIDE SEQUENCE [LARGE SCALE GENOMIC DNA]</scope>
    <source>
        <strain evidence="7">KCTC 62192</strain>
    </source>
</reference>
<dbReference type="InterPro" id="IPR000847">
    <property type="entry name" value="LysR_HTH_N"/>
</dbReference>
<dbReference type="Gene3D" id="3.40.190.290">
    <property type="match status" value="1"/>
</dbReference>
<dbReference type="RefSeq" id="WP_377834543.1">
    <property type="nucleotide sequence ID" value="NZ_JBHRSK010000015.1"/>
</dbReference>
<dbReference type="SUPFAM" id="SSF46785">
    <property type="entry name" value="Winged helix' DNA-binding domain"/>
    <property type="match status" value="1"/>
</dbReference>
<dbReference type="PANTHER" id="PTHR30537:SF3">
    <property type="entry name" value="TRANSCRIPTIONAL REGULATORY PROTEIN"/>
    <property type="match status" value="1"/>
</dbReference>